<proteinExistence type="predicted"/>
<sequence length="216" mass="23949">MAQLFTPAATTLFRVVIVLIGAGIVAAGVMAYVWARSDSTWNVGKSAPQPVPFRHDLHSGSLRIDCRYCHSTVERAADAGMPSAQTCMSCHSQVWVGASVLEPVRSSFTLGQPIEWTSVHRLPDYAYFHHAAHITKGVACETCHGRVDQMPKTVKTQTLSMGWCLNCHRDPVPNLRPREAVFTMGYEAHGKDLPGDIRELYREASRRLTSCNTCHR</sequence>
<dbReference type="Gene3D" id="3.90.10.10">
    <property type="entry name" value="Cytochrome C3"/>
    <property type="match status" value="2"/>
</dbReference>
<evidence type="ECO:0000313" key="2">
    <source>
        <dbReference type="EMBL" id="KLK90792.1"/>
    </source>
</evidence>
<keyword evidence="1" id="KW-1133">Transmembrane helix</keyword>
<organism evidence="2 3">
    <name type="scientific">Microvirga vignae</name>
    <dbReference type="NCBI Taxonomy" id="1225564"/>
    <lineage>
        <taxon>Bacteria</taxon>
        <taxon>Pseudomonadati</taxon>
        <taxon>Pseudomonadota</taxon>
        <taxon>Alphaproteobacteria</taxon>
        <taxon>Hyphomicrobiales</taxon>
        <taxon>Methylobacteriaceae</taxon>
        <taxon>Microvirga</taxon>
    </lineage>
</organism>
<dbReference type="EMBL" id="LCYG01000066">
    <property type="protein sequence ID" value="KLK90792.1"/>
    <property type="molecule type" value="Genomic_DNA"/>
</dbReference>
<name>A0A0H1RDY9_9HYPH</name>
<keyword evidence="1" id="KW-0472">Membrane</keyword>
<gene>
    <name evidence="2" type="ORF">AA309_23620</name>
</gene>
<dbReference type="PATRIC" id="fig|1225564.3.peg.6144"/>
<comment type="caution">
    <text evidence="2">The sequence shown here is derived from an EMBL/GenBank/DDBJ whole genome shotgun (WGS) entry which is preliminary data.</text>
</comment>
<keyword evidence="1" id="KW-0812">Transmembrane</keyword>
<dbReference type="OrthoDB" id="9814800at2"/>
<dbReference type="CDD" id="cd08168">
    <property type="entry name" value="Cytochrom_C3"/>
    <property type="match status" value="1"/>
</dbReference>
<dbReference type="PANTHER" id="PTHR39425:SF1">
    <property type="entry name" value="CYTOCHROME C7-LIKE DOMAIN-CONTAINING PROTEIN"/>
    <property type="match status" value="1"/>
</dbReference>
<dbReference type="PANTHER" id="PTHR39425">
    <property type="entry name" value="LIPOPROTEIN CYTOCHROME C"/>
    <property type="match status" value="1"/>
</dbReference>
<dbReference type="InterPro" id="IPR036280">
    <property type="entry name" value="Multihaem_cyt_sf"/>
</dbReference>
<dbReference type="SUPFAM" id="SSF48695">
    <property type="entry name" value="Multiheme cytochromes"/>
    <property type="match status" value="1"/>
</dbReference>
<keyword evidence="3" id="KW-1185">Reference proteome</keyword>
<dbReference type="STRING" id="1225564.AA309_23620"/>
<reference evidence="2 3" key="1">
    <citation type="submission" date="2015-05" db="EMBL/GenBank/DDBJ databases">
        <title>Draft genome sequence of Microvirga vignae strain BR3299, a novel nitrogen fixing bacteria isolated from Brazil semi-aired region.</title>
        <authorList>
            <person name="Zilli J.E."/>
            <person name="Passos S.R."/>
            <person name="Leite J."/>
            <person name="Baldani J.I."/>
            <person name="Xavier G.R."/>
            <person name="Rumjaneck N.G."/>
            <person name="Simoes-Araujo J.L."/>
        </authorList>
    </citation>
    <scope>NUCLEOTIDE SEQUENCE [LARGE SCALE GENOMIC DNA]</scope>
    <source>
        <strain evidence="2 3">BR3299</strain>
    </source>
</reference>
<evidence type="ECO:0000256" key="1">
    <source>
        <dbReference type="SAM" id="Phobius"/>
    </source>
</evidence>
<protein>
    <submittedName>
        <fullName evidence="2">Cytochrome C</fullName>
    </submittedName>
</protein>
<accession>A0A0H1RDY9</accession>
<dbReference type="RefSeq" id="WP_047191489.1">
    <property type="nucleotide sequence ID" value="NZ_LCYG01000066.1"/>
</dbReference>
<dbReference type="Proteomes" id="UP000035489">
    <property type="component" value="Unassembled WGS sequence"/>
</dbReference>
<feature type="transmembrane region" description="Helical" evidence="1">
    <location>
        <begin position="12"/>
        <end position="35"/>
    </location>
</feature>
<evidence type="ECO:0000313" key="3">
    <source>
        <dbReference type="Proteomes" id="UP000035489"/>
    </source>
</evidence>
<dbReference type="AlphaFoldDB" id="A0A0H1RDY9"/>